<gene>
    <name evidence="3" type="ORF">GCM10007940_11550</name>
</gene>
<feature type="compositionally biased region" description="Basic and acidic residues" evidence="1">
    <location>
        <begin position="1"/>
        <end position="13"/>
    </location>
</feature>
<dbReference type="RefSeq" id="WP_235295265.1">
    <property type="nucleotide sequence ID" value="NZ_BSOH01000006.1"/>
</dbReference>
<dbReference type="InterPro" id="IPR025295">
    <property type="entry name" value="eCIS_core_dom"/>
</dbReference>
<dbReference type="EMBL" id="BSOH01000006">
    <property type="protein sequence ID" value="GLR16540.1"/>
    <property type="molecule type" value="Genomic_DNA"/>
</dbReference>
<evidence type="ECO:0000259" key="2">
    <source>
        <dbReference type="Pfam" id="PF13699"/>
    </source>
</evidence>
<sequence length="445" mass="49519">MDHIHDRTTDAEYSKANSNELSMATVDPVQTVSFAPPPLQLKVESPEKDKPEIGNEEKSAQLKTANGEGDENPPHDASSPNNTGLPKQLKSGVENLSGFSLDDVKVHYNSDKPAQLQAHAYAQGTDIHLASGQEKHLPHEAWHVVQQKQGRVKPTIQMKAFSINDDAGLEKEADVMGEKAMDSTCPKKSFQLKKSSNNTEIIQQRNWGKTIANIASFGIRKLIVHIQRANQNQPANNAGPVPQADPEDEFVNAYEQSRYYHHTEFADNMPSIEQHGLLNYKDRPKVLGKQVHGMSRIGGDFEGDEKKGVFLGPSRDWMTEGDSTNMSRNVVRAFLPSDRTVKNNTYDGTDVPSKELYRDGKYPGAFITKDSIGGDQVTGQELLELLDRDDPKVDSIIQTVATQYEGEAPDLDTMKLHMRAAIMKRRLSNAPLHDIDDKLMKEDNL</sequence>
<dbReference type="AlphaFoldDB" id="A0AA37SMA5"/>
<dbReference type="Pfam" id="PF13699">
    <property type="entry name" value="eCIS_core"/>
    <property type="match status" value="1"/>
</dbReference>
<evidence type="ECO:0000313" key="3">
    <source>
        <dbReference type="EMBL" id="GLR16540.1"/>
    </source>
</evidence>
<feature type="compositionally biased region" description="Polar residues" evidence="1">
    <location>
        <begin position="15"/>
        <end position="33"/>
    </location>
</feature>
<feature type="domain" description="eCIS core" evidence="2">
    <location>
        <begin position="85"/>
        <end position="150"/>
    </location>
</feature>
<accession>A0AA37SMA5</accession>
<comment type="caution">
    <text evidence="3">The sequence shown here is derived from an EMBL/GenBank/DDBJ whole genome shotgun (WGS) entry which is preliminary data.</text>
</comment>
<feature type="compositionally biased region" description="Basic and acidic residues" evidence="1">
    <location>
        <begin position="44"/>
        <end position="60"/>
    </location>
</feature>
<organism evidence="3 4">
    <name type="scientific">Portibacter lacus</name>
    <dbReference type="NCBI Taxonomy" id="1099794"/>
    <lineage>
        <taxon>Bacteria</taxon>
        <taxon>Pseudomonadati</taxon>
        <taxon>Bacteroidota</taxon>
        <taxon>Saprospiria</taxon>
        <taxon>Saprospirales</taxon>
        <taxon>Haliscomenobacteraceae</taxon>
        <taxon>Portibacter</taxon>
    </lineage>
</organism>
<name>A0AA37SMA5_9BACT</name>
<evidence type="ECO:0000313" key="4">
    <source>
        <dbReference type="Proteomes" id="UP001156666"/>
    </source>
</evidence>
<dbReference type="Proteomes" id="UP001156666">
    <property type="component" value="Unassembled WGS sequence"/>
</dbReference>
<feature type="region of interest" description="Disordered" evidence="1">
    <location>
        <begin position="1"/>
        <end position="90"/>
    </location>
</feature>
<protein>
    <recommendedName>
        <fullName evidence="2">eCIS core domain-containing protein</fullName>
    </recommendedName>
</protein>
<keyword evidence="4" id="KW-1185">Reference proteome</keyword>
<reference evidence="3" key="1">
    <citation type="journal article" date="2014" name="Int. J. Syst. Evol. Microbiol.">
        <title>Complete genome sequence of Corynebacterium casei LMG S-19264T (=DSM 44701T), isolated from a smear-ripened cheese.</title>
        <authorList>
            <consortium name="US DOE Joint Genome Institute (JGI-PGF)"/>
            <person name="Walter F."/>
            <person name="Albersmeier A."/>
            <person name="Kalinowski J."/>
            <person name="Ruckert C."/>
        </authorList>
    </citation>
    <scope>NUCLEOTIDE SEQUENCE</scope>
    <source>
        <strain evidence="3">NBRC 108769</strain>
    </source>
</reference>
<evidence type="ECO:0000256" key="1">
    <source>
        <dbReference type="SAM" id="MobiDB-lite"/>
    </source>
</evidence>
<reference evidence="3" key="2">
    <citation type="submission" date="2023-01" db="EMBL/GenBank/DDBJ databases">
        <title>Draft genome sequence of Portibacter lacus strain NBRC 108769.</title>
        <authorList>
            <person name="Sun Q."/>
            <person name="Mori K."/>
        </authorList>
    </citation>
    <scope>NUCLEOTIDE SEQUENCE</scope>
    <source>
        <strain evidence="3">NBRC 108769</strain>
    </source>
</reference>
<proteinExistence type="predicted"/>